<reference evidence="2" key="1">
    <citation type="journal article" date="2016" name="Nat. Genet.">
        <title>A high-quality carrot genome assembly provides new insights into carotenoid accumulation and asterid genome evolution.</title>
        <authorList>
            <person name="Iorizzo M."/>
            <person name="Ellison S."/>
            <person name="Senalik D."/>
            <person name="Zeng P."/>
            <person name="Satapoomin P."/>
            <person name="Huang J."/>
            <person name="Bowman M."/>
            <person name="Iovene M."/>
            <person name="Sanseverino W."/>
            <person name="Cavagnaro P."/>
            <person name="Yildiz M."/>
            <person name="Macko-Podgorni A."/>
            <person name="Moranska E."/>
            <person name="Grzebelus E."/>
            <person name="Grzebelus D."/>
            <person name="Ashrafi H."/>
            <person name="Zheng Z."/>
            <person name="Cheng S."/>
            <person name="Spooner D."/>
            <person name="Van Deynze A."/>
            <person name="Simon P."/>
        </authorList>
    </citation>
    <scope>NUCLEOTIDE SEQUENCE</scope>
    <source>
        <tissue evidence="2">Leaf</tissue>
    </source>
</reference>
<dbReference type="EMBL" id="CP093344">
    <property type="protein sequence ID" value="WOG86362.1"/>
    <property type="molecule type" value="Genomic_DNA"/>
</dbReference>
<gene>
    <name evidence="2" type="ORF">DCAR_0205565</name>
</gene>
<evidence type="ECO:0000259" key="1">
    <source>
        <dbReference type="Pfam" id="PF04937"/>
    </source>
</evidence>
<keyword evidence="3" id="KW-1185">Reference proteome</keyword>
<organism evidence="2 3">
    <name type="scientific">Daucus carota subsp. sativus</name>
    <name type="common">Carrot</name>
    <dbReference type="NCBI Taxonomy" id="79200"/>
    <lineage>
        <taxon>Eukaryota</taxon>
        <taxon>Viridiplantae</taxon>
        <taxon>Streptophyta</taxon>
        <taxon>Embryophyta</taxon>
        <taxon>Tracheophyta</taxon>
        <taxon>Spermatophyta</taxon>
        <taxon>Magnoliopsida</taxon>
        <taxon>eudicotyledons</taxon>
        <taxon>Gunneridae</taxon>
        <taxon>Pentapetalae</taxon>
        <taxon>asterids</taxon>
        <taxon>campanulids</taxon>
        <taxon>Apiales</taxon>
        <taxon>Apiaceae</taxon>
        <taxon>Apioideae</taxon>
        <taxon>Scandiceae</taxon>
        <taxon>Daucinae</taxon>
        <taxon>Daucus</taxon>
        <taxon>Daucus sect. Daucus</taxon>
    </lineage>
</organism>
<sequence length="216" mass="24655">MIESVGQYRPGLVPPSYHQLRVPLLEKVKKQTDQLRLKHESAWKKYGCTLMSDGWTDRRGRHLINFLANSPDGTFFMGSMDASSESHDHLMLADLLQAKIEEIGKEYVVQIVTDNGANYKKAGQLLTTERFPPMFWTPCAAHCIDLMLEDVGSYKVFDATIKNAKRITTFIYRHGRLHNAMKVKTGGRELVRPGVTRFATSFLTLQCLFKFQDALR</sequence>
<dbReference type="SUPFAM" id="SSF53098">
    <property type="entry name" value="Ribonuclease H-like"/>
    <property type="match status" value="1"/>
</dbReference>
<dbReference type="InterPro" id="IPR007021">
    <property type="entry name" value="DUF659"/>
</dbReference>
<dbReference type="PANTHER" id="PTHR32166">
    <property type="entry name" value="OSJNBA0013A04.12 PROTEIN"/>
    <property type="match status" value="1"/>
</dbReference>
<feature type="domain" description="DUF659" evidence="1">
    <location>
        <begin position="15"/>
        <end position="167"/>
    </location>
</feature>
<dbReference type="Pfam" id="PF04937">
    <property type="entry name" value="DUF659"/>
    <property type="match status" value="1"/>
</dbReference>
<protein>
    <recommendedName>
        <fullName evidence="1">DUF659 domain-containing protein</fullName>
    </recommendedName>
</protein>
<name>A0AAF0WAH8_DAUCS</name>
<reference evidence="2" key="2">
    <citation type="submission" date="2022-03" db="EMBL/GenBank/DDBJ databases">
        <title>Draft title - Genomic analysis of global carrot germplasm unveils the trajectory of domestication and the origin of high carotenoid orange carrot.</title>
        <authorList>
            <person name="Iorizzo M."/>
            <person name="Ellison S."/>
            <person name="Senalik D."/>
            <person name="Macko-Podgorni A."/>
            <person name="Grzebelus D."/>
            <person name="Bostan H."/>
            <person name="Rolling W."/>
            <person name="Curaba J."/>
            <person name="Simon P."/>
        </authorList>
    </citation>
    <scope>NUCLEOTIDE SEQUENCE</scope>
    <source>
        <tissue evidence="2">Leaf</tissue>
    </source>
</reference>
<dbReference type="InterPro" id="IPR012337">
    <property type="entry name" value="RNaseH-like_sf"/>
</dbReference>
<dbReference type="PANTHER" id="PTHR32166:SF74">
    <property type="entry name" value="OS05G0256350 PROTEIN"/>
    <property type="match status" value="1"/>
</dbReference>
<evidence type="ECO:0000313" key="2">
    <source>
        <dbReference type="EMBL" id="WOG86362.1"/>
    </source>
</evidence>
<dbReference type="Proteomes" id="UP000077755">
    <property type="component" value="Chromosome 2"/>
</dbReference>
<evidence type="ECO:0000313" key="3">
    <source>
        <dbReference type="Proteomes" id="UP000077755"/>
    </source>
</evidence>
<accession>A0AAF0WAH8</accession>
<proteinExistence type="predicted"/>
<dbReference type="AlphaFoldDB" id="A0AAF0WAH8"/>